<protein>
    <submittedName>
        <fullName evidence="9">Deoxycytidylate deaminase</fullName>
    </submittedName>
</protein>
<dbReference type="InterPro" id="IPR035105">
    <property type="entry name" value="Deoxycytidylate_deaminase_dom"/>
</dbReference>
<dbReference type="AlphaFoldDB" id="B3PML8"/>
<keyword evidence="4" id="KW-0378">Hydrolase</keyword>
<evidence type="ECO:0000256" key="7">
    <source>
        <dbReference type="PIRSR" id="PIRSR006019-2"/>
    </source>
</evidence>
<keyword evidence="5 7" id="KW-0862">Zinc</keyword>
<evidence type="ECO:0000256" key="1">
    <source>
        <dbReference type="ARBA" id="ARBA00001947"/>
    </source>
</evidence>
<dbReference type="GO" id="GO:0005737">
    <property type="term" value="C:cytoplasm"/>
    <property type="evidence" value="ECO:0007669"/>
    <property type="project" value="TreeGrafter"/>
</dbReference>
<keyword evidence="3 7" id="KW-0479">Metal-binding</keyword>
<evidence type="ECO:0000256" key="2">
    <source>
        <dbReference type="ARBA" id="ARBA00006576"/>
    </source>
</evidence>
<dbReference type="PROSITE" id="PS51747">
    <property type="entry name" value="CYT_DCMP_DEAMINASES_2"/>
    <property type="match status" value="1"/>
</dbReference>
<evidence type="ECO:0000256" key="5">
    <source>
        <dbReference type="ARBA" id="ARBA00022833"/>
    </source>
</evidence>
<dbReference type="PROSITE" id="PS00903">
    <property type="entry name" value="CYT_DCMP_DEAMINASES_1"/>
    <property type="match status" value="1"/>
</dbReference>
<comment type="cofactor">
    <cofactor evidence="1 7">
        <name>Zn(2+)</name>
        <dbReference type="ChEBI" id="CHEBI:29105"/>
    </cofactor>
</comment>
<dbReference type="InterPro" id="IPR016193">
    <property type="entry name" value="Cytidine_deaminase-like"/>
</dbReference>
<feature type="binding site" evidence="7">
    <location>
        <position position="117"/>
    </location>
    <ligand>
        <name>Zn(2+)</name>
        <dbReference type="ChEBI" id="CHEBI:29105"/>
        <note>catalytic</note>
    </ligand>
</feature>
<name>B3PML8_META1</name>
<dbReference type="Proteomes" id="UP000008812">
    <property type="component" value="Chromosome"/>
</dbReference>
<evidence type="ECO:0000256" key="6">
    <source>
        <dbReference type="PIRSR" id="PIRSR006019-1"/>
    </source>
</evidence>
<dbReference type="InterPro" id="IPR015517">
    <property type="entry name" value="dCMP_deaminase-rel"/>
</dbReference>
<evidence type="ECO:0000256" key="3">
    <source>
        <dbReference type="ARBA" id="ARBA00022723"/>
    </source>
</evidence>
<dbReference type="Gene3D" id="3.40.140.10">
    <property type="entry name" value="Cytidine Deaminase, domain 2"/>
    <property type="match status" value="1"/>
</dbReference>
<feature type="domain" description="CMP/dCMP-type deaminase" evidence="8">
    <location>
        <begin position="10"/>
        <end position="158"/>
    </location>
</feature>
<dbReference type="STRING" id="243272.MARTH_orf406"/>
<dbReference type="PANTHER" id="PTHR11086">
    <property type="entry name" value="DEOXYCYTIDYLATE DEAMINASE-RELATED"/>
    <property type="match status" value="1"/>
</dbReference>
<dbReference type="RefSeq" id="WP_012498227.1">
    <property type="nucleotide sequence ID" value="NC_011025.1"/>
</dbReference>
<dbReference type="PANTHER" id="PTHR11086:SF18">
    <property type="entry name" value="DEOXYCYTIDYLATE DEAMINASE"/>
    <property type="match status" value="1"/>
</dbReference>
<dbReference type="Pfam" id="PF00383">
    <property type="entry name" value="dCMP_cyt_deam_1"/>
    <property type="match status" value="1"/>
</dbReference>
<dbReference type="InterPro" id="IPR016192">
    <property type="entry name" value="APOBEC/CMP_deaminase_Zn-bd"/>
</dbReference>
<feature type="binding site" evidence="7">
    <location>
        <position position="120"/>
    </location>
    <ligand>
        <name>Zn(2+)</name>
        <dbReference type="ChEBI" id="CHEBI:29105"/>
        <note>catalytic</note>
    </ligand>
</feature>
<dbReference type="HOGENOM" id="CLU_047993_1_2_14"/>
<feature type="active site" description="Proton donor" evidence="6">
    <location>
        <position position="90"/>
    </location>
</feature>
<dbReference type="GO" id="GO:0006220">
    <property type="term" value="P:pyrimidine nucleotide metabolic process"/>
    <property type="evidence" value="ECO:0007669"/>
    <property type="project" value="InterPro"/>
</dbReference>
<dbReference type="GO" id="GO:0008270">
    <property type="term" value="F:zinc ion binding"/>
    <property type="evidence" value="ECO:0007669"/>
    <property type="project" value="InterPro"/>
</dbReference>
<dbReference type="CDD" id="cd01286">
    <property type="entry name" value="deoxycytidylate_deaminase"/>
    <property type="match status" value="1"/>
</dbReference>
<dbReference type="InterPro" id="IPR002125">
    <property type="entry name" value="CMP_dCMP_dom"/>
</dbReference>
<evidence type="ECO:0000256" key="4">
    <source>
        <dbReference type="ARBA" id="ARBA00022801"/>
    </source>
</evidence>
<gene>
    <name evidence="9" type="primary">dctD</name>
    <name evidence="9" type="ordered locus">MARTH_orf406</name>
</gene>
<evidence type="ECO:0000313" key="9">
    <source>
        <dbReference type="EMBL" id="ACF07270.1"/>
    </source>
</evidence>
<evidence type="ECO:0000259" key="8">
    <source>
        <dbReference type="PROSITE" id="PS51747"/>
    </source>
</evidence>
<comment type="similarity">
    <text evidence="2">Belongs to the cytidine and deoxycytidylate deaminase family.</text>
</comment>
<dbReference type="EMBL" id="CP001047">
    <property type="protein sequence ID" value="ACF07270.1"/>
    <property type="molecule type" value="Genomic_DNA"/>
</dbReference>
<sequence>MNNNDNYVIDWDKYFMSLAKLSAMRSKDPSTKVGACIVNTKNYIVSLGYNGMPTSFNNTKINNDTQFPWDRPSNKDDIINSKYTYVVHAEQNAIINANITSSHIEPGSTLYVTHSPCAMCAKLVVQSKIKKVVYAEAYRSEADEFKASQLILTTFGVEIVKMPNFEINFKELE</sequence>
<dbReference type="KEGG" id="mat:MARTH_orf406"/>
<dbReference type="PIRSF" id="PIRSF006019">
    <property type="entry name" value="dCMP_deaminase"/>
    <property type="match status" value="1"/>
</dbReference>
<proteinExistence type="inferred from homology"/>
<dbReference type="eggNOG" id="COG2131">
    <property type="taxonomic scope" value="Bacteria"/>
</dbReference>
<dbReference type="InterPro" id="IPR016473">
    <property type="entry name" value="dCMP_deaminase"/>
</dbReference>
<feature type="binding site" evidence="7">
    <location>
        <position position="88"/>
    </location>
    <ligand>
        <name>Zn(2+)</name>
        <dbReference type="ChEBI" id="CHEBI:29105"/>
        <note>catalytic</note>
    </ligand>
</feature>
<evidence type="ECO:0000313" key="10">
    <source>
        <dbReference type="Proteomes" id="UP000008812"/>
    </source>
</evidence>
<keyword evidence="10" id="KW-1185">Reference proteome</keyword>
<accession>B3PML8</accession>
<organism evidence="9 10">
    <name type="scientific">Metamycoplasma arthritidis (strain 158L3-1)</name>
    <name type="common">Mycoplasma arthritidis</name>
    <dbReference type="NCBI Taxonomy" id="243272"/>
    <lineage>
        <taxon>Bacteria</taxon>
        <taxon>Bacillati</taxon>
        <taxon>Mycoplasmatota</taxon>
        <taxon>Mycoplasmoidales</taxon>
        <taxon>Metamycoplasmataceae</taxon>
        <taxon>Metamycoplasma</taxon>
    </lineage>
</organism>
<reference evidence="9 10" key="1">
    <citation type="journal article" date="2008" name="Infect. Immun.">
        <title>Genome of Mycoplasma arthritidis.</title>
        <authorList>
            <person name="Dybvig K."/>
            <person name="Zuhua C."/>
            <person name="Lao P."/>
            <person name="Jordan D.S."/>
            <person name="French C.T."/>
            <person name="Tu A.H."/>
            <person name="Loraine A.E."/>
        </authorList>
    </citation>
    <scope>NUCLEOTIDE SEQUENCE [LARGE SCALE GENOMIC DNA]</scope>
    <source>
        <strain evidence="9 10">158L3-1</strain>
    </source>
</reference>
<dbReference type="SUPFAM" id="SSF53927">
    <property type="entry name" value="Cytidine deaminase-like"/>
    <property type="match status" value="1"/>
</dbReference>
<dbReference type="GO" id="GO:0004132">
    <property type="term" value="F:dCMP deaminase activity"/>
    <property type="evidence" value="ECO:0007669"/>
    <property type="project" value="InterPro"/>
</dbReference>